<accession>A0ABT4JPX9</accession>
<reference evidence="3" key="1">
    <citation type="submission" date="2022-09" db="EMBL/GenBank/DDBJ databases">
        <title>Diversity of Dellaglioa algida.</title>
        <authorList>
            <person name="Matthias E."/>
            <person name="Werum V."/>
        </authorList>
    </citation>
    <scope>NUCLEOTIDE SEQUENCE</scope>
    <source>
        <strain evidence="3">TMW 2.2523</strain>
    </source>
</reference>
<feature type="domain" description="MucBP" evidence="2">
    <location>
        <begin position="52"/>
        <end position="115"/>
    </location>
</feature>
<dbReference type="Pfam" id="PF06458">
    <property type="entry name" value="MucBP"/>
    <property type="match status" value="5"/>
</dbReference>
<keyword evidence="1" id="KW-0677">Repeat</keyword>
<organism evidence="3 4">
    <name type="scientific">Dellaglioa carnosa</name>
    <dbReference type="NCBI Taxonomy" id="2995136"/>
    <lineage>
        <taxon>Bacteria</taxon>
        <taxon>Bacillati</taxon>
        <taxon>Bacillota</taxon>
        <taxon>Bacilli</taxon>
        <taxon>Lactobacillales</taxon>
        <taxon>Lactobacillaceae</taxon>
        <taxon>Dellaglioa</taxon>
    </lineage>
</organism>
<proteinExistence type="predicted"/>
<dbReference type="EMBL" id="JANXLI010000015">
    <property type="protein sequence ID" value="MCZ2492051.1"/>
    <property type="molecule type" value="Genomic_DNA"/>
</dbReference>
<feature type="non-terminal residue" evidence="3">
    <location>
        <position position="1"/>
    </location>
</feature>
<feature type="domain" description="MucBP" evidence="2">
    <location>
        <begin position="205"/>
        <end position="268"/>
    </location>
</feature>
<dbReference type="Gene3D" id="3.10.20.320">
    <property type="entry name" value="Putative peptidoglycan bound protein (lpxtg motif)"/>
    <property type="match status" value="5"/>
</dbReference>
<evidence type="ECO:0000259" key="2">
    <source>
        <dbReference type="Pfam" id="PF06458"/>
    </source>
</evidence>
<comment type="caution">
    <text evidence="3">The sequence shown here is derived from an EMBL/GenBank/DDBJ whole genome shotgun (WGS) entry which is preliminary data.</text>
</comment>
<evidence type="ECO:0000256" key="1">
    <source>
        <dbReference type="ARBA" id="ARBA00022737"/>
    </source>
</evidence>
<name>A0ABT4JPX9_9LACO</name>
<keyword evidence="4" id="KW-1185">Reference proteome</keyword>
<feature type="domain" description="MucBP" evidence="2">
    <location>
        <begin position="129"/>
        <end position="193"/>
    </location>
</feature>
<dbReference type="InterPro" id="IPR009459">
    <property type="entry name" value="MucBP_dom"/>
</dbReference>
<evidence type="ECO:0000313" key="4">
    <source>
        <dbReference type="Proteomes" id="UP001081467"/>
    </source>
</evidence>
<feature type="domain" description="MucBP" evidence="2">
    <location>
        <begin position="279"/>
        <end position="320"/>
    </location>
</feature>
<dbReference type="RefSeq" id="WP_269026250.1">
    <property type="nucleotide sequence ID" value="NZ_JANXKW010000013.1"/>
</dbReference>
<sequence>VLPTGKVGDKYETSGKDITGWVLKETPENANGTYGTKAQTVTYVYERAEAAPITVNYVDEKGNKISDPVVLPTGKVGDKYETSGKDITGWVLKETPENATGTYGTEAQIVTYVYKNDKNPEVEPLEEGTVTVKYIDESGRSISSKIILIGKVGTDYATSRQTISGYTFKKVHTDSAKESGKYVKGNLVVTYVYSKNTEPIVIGSVTVKYVDENQKEISPNIEMTGALGTTYKTNQQAIKGYKFKEMLAGSASETGKYMKNNLVVTYVYVKEETPVQIGTVTARYIDTTGRQISADINMTGVQGATYRTNQQVIKGYKFKE</sequence>
<gene>
    <name evidence="3" type="ORF">N0K80_07800</name>
</gene>
<protein>
    <submittedName>
        <fullName evidence="3">MucBP domain-containing protein</fullName>
    </submittedName>
</protein>
<dbReference type="Proteomes" id="UP001081467">
    <property type="component" value="Unassembled WGS sequence"/>
</dbReference>
<evidence type="ECO:0000313" key="3">
    <source>
        <dbReference type="EMBL" id="MCZ2492051.1"/>
    </source>
</evidence>
<feature type="domain" description="MucBP" evidence="2">
    <location>
        <begin position="3"/>
        <end position="46"/>
    </location>
</feature>
<feature type="non-terminal residue" evidence="3">
    <location>
        <position position="320"/>
    </location>
</feature>